<keyword evidence="2" id="KW-1133">Transmembrane helix</keyword>
<dbReference type="AlphaFoldDB" id="A0A6A5U1U4"/>
<feature type="region of interest" description="Disordered" evidence="1">
    <location>
        <begin position="61"/>
        <end position="100"/>
    </location>
</feature>
<organism evidence="3 4">
    <name type="scientific">Byssothecium circinans</name>
    <dbReference type="NCBI Taxonomy" id="147558"/>
    <lineage>
        <taxon>Eukaryota</taxon>
        <taxon>Fungi</taxon>
        <taxon>Dikarya</taxon>
        <taxon>Ascomycota</taxon>
        <taxon>Pezizomycotina</taxon>
        <taxon>Dothideomycetes</taxon>
        <taxon>Pleosporomycetidae</taxon>
        <taxon>Pleosporales</taxon>
        <taxon>Massarineae</taxon>
        <taxon>Massarinaceae</taxon>
        <taxon>Byssothecium</taxon>
    </lineage>
</organism>
<dbReference type="Proteomes" id="UP000800035">
    <property type="component" value="Unassembled WGS sequence"/>
</dbReference>
<name>A0A6A5U1U4_9PLEO</name>
<feature type="compositionally biased region" description="Basic and acidic residues" evidence="1">
    <location>
        <begin position="80"/>
        <end position="97"/>
    </location>
</feature>
<sequence length="185" mass="20679">MPPPPPLSVGESRSSNLASATGNGFGYVQLSRLFILILLVVTGLRLAIAKLVTKKRRALPAYQPPHSPEKDTASSSCQARSEEYLRQHRQSPSKDQRPPFIKPIYPWISLPQPLPGPYDPRLFPPPTIRRHSYDPSTMTQNQNETVTYVRRVSTDTIPMSTAMLRGTVTTSTNGWRRNQWVVSGA</sequence>
<dbReference type="EMBL" id="ML976988">
    <property type="protein sequence ID" value="KAF1957812.1"/>
    <property type="molecule type" value="Genomic_DNA"/>
</dbReference>
<keyword evidence="2" id="KW-0812">Transmembrane</keyword>
<reference evidence="3" key="1">
    <citation type="journal article" date="2020" name="Stud. Mycol.">
        <title>101 Dothideomycetes genomes: a test case for predicting lifestyles and emergence of pathogens.</title>
        <authorList>
            <person name="Haridas S."/>
            <person name="Albert R."/>
            <person name="Binder M."/>
            <person name="Bloem J."/>
            <person name="Labutti K."/>
            <person name="Salamov A."/>
            <person name="Andreopoulos B."/>
            <person name="Baker S."/>
            <person name="Barry K."/>
            <person name="Bills G."/>
            <person name="Bluhm B."/>
            <person name="Cannon C."/>
            <person name="Castanera R."/>
            <person name="Culley D."/>
            <person name="Daum C."/>
            <person name="Ezra D."/>
            <person name="Gonzalez J."/>
            <person name="Henrissat B."/>
            <person name="Kuo A."/>
            <person name="Liang C."/>
            <person name="Lipzen A."/>
            <person name="Lutzoni F."/>
            <person name="Magnuson J."/>
            <person name="Mondo S."/>
            <person name="Nolan M."/>
            <person name="Ohm R."/>
            <person name="Pangilinan J."/>
            <person name="Park H.-J."/>
            <person name="Ramirez L."/>
            <person name="Alfaro M."/>
            <person name="Sun H."/>
            <person name="Tritt A."/>
            <person name="Yoshinaga Y."/>
            <person name="Zwiers L.-H."/>
            <person name="Turgeon B."/>
            <person name="Goodwin S."/>
            <person name="Spatafora J."/>
            <person name="Crous P."/>
            <person name="Grigoriev I."/>
        </authorList>
    </citation>
    <scope>NUCLEOTIDE SEQUENCE</scope>
    <source>
        <strain evidence="3">CBS 675.92</strain>
    </source>
</reference>
<proteinExistence type="predicted"/>
<protein>
    <submittedName>
        <fullName evidence="3">Uncharacterized protein</fullName>
    </submittedName>
</protein>
<gene>
    <name evidence="3" type="ORF">CC80DRAFT_34095</name>
</gene>
<keyword evidence="2" id="KW-0472">Membrane</keyword>
<evidence type="ECO:0000256" key="1">
    <source>
        <dbReference type="SAM" id="MobiDB-lite"/>
    </source>
</evidence>
<keyword evidence="4" id="KW-1185">Reference proteome</keyword>
<evidence type="ECO:0000313" key="3">
    <source>
        <dbReference type="EMBL" id="KAF1957812.1"/>
    </source>
</evidence>
<feature type="transmembrane region" description="Helical" evidence="2">
    <location>
        <begin position="30"/>
        <end position="48"/>
    </location>
</feature>
<evidence type="ECO:0000313" key="4">
    <source>
        <dbReference type="Proteomes" id="UP000800035"/>
    </source>
</evidence>
<dbReference type="OrthoDB" id="3942886at2759"/>
<evidence type="ECO:0000256" key="2">
    <source>
        <dbReference type="SAM" id="Phobius"/>
    </source>
</evidence>
<accession>A0A6A5U1U4</accession>